<dbReference type="PANTHER" id="PTHR23427">
    <property type="entry name" value="SURFEIT LOCUS PROTEIN"/>
    <property type="match status" value="1"/>
</dbReference>
<evidence type="ECO:0000256" key="1">
    <source>
        <dbReference type="ARBA" id="ARBA00004370"/>
    </source>
</evidence>
<sequence>MSTGWRFLLSSRWGGYLALTVVFALVCVLLGCWQLARRADALAENNRVAANYDAVPRPVADVLDGLDSFDESQKWVTVSLTGSYLESEQLLVRNRPSGGQPGFELLVPFRLDDGSVFVVDRGWLPTGQEQDKPDDIPSAPQGEVTVVARLKASEPKLEGRSAAAGEIPSVDLPTIAEQLDLPTYTGAYGDLASETPSAETGQLETRPPEDEGPHLSYAFQWFVFALLGFLGLGYAARQEYRSLNADDPEEKERAAERERRRKAKAKSDNDIEDELIDRSATR</sequence>
<dbReference type="STRING" id="150121.SAMN06296010_2408"/>
<keyword evidence="6" id="KW-1003">Cell membrane</keyword>
<reference evidence="9" key="1">
    <citation type="submission" date="2017-04" db="EMBL/GenBank/DDBJ databases">
        <authorList>
            <person name="Varghese N."/>
            <person name="Submissions S."/>
        </authorList>
    </citation>
    <scope>NUCLEOTIDE SEQUENCE [LARGE SCALE GENOMIC DNA]</scope>
    <source>
        <strain evidence="9">VKM Ac-2510</strain>
    </source>
</reference>
<evidence type="ECO:0000256" key="7">
    <source>
        <dbReference type="SAM" id="MobiDB-lite"/>
    </source>
</evidence>
<name>A0A1X7KBE7_9MICO</name>
<keyword evidence="4 6" id="KW-1133">Transmembrane helix</keyword>
<feature type="region of interest" description="Disordered" evidence="7">
    <location>
        <begin position="186"/>
        <end position="211"/>
    </location>
</feature>
<evidence type="ECO:0000256" key="3">
    <source>
        <dbReference type="ARBA" id="ARBA00022692"/>
    </source>
</evidence>
<protein>
    <recommendedName>
        <fullName evidence="6">SURF1-like protein</fullName>
    </recommendedName>
</protein>
<keyword evidence="5 6" id="KW-0472">Membrane</keyword>
<dbReference type="RefSeq" id="WP_085486200.1">
    <property type="nucleotide sequence ID" value="NZ_FXAY01000003.1"/>
</dbReference>
<gene>
    <name evidence="8" type="ORF">SAMN06296010_2408</name>
</gene>
<comment type="similarity">
    <text evidence="2 6">Belongs to the SURF1 family.</text>
</comment>
<dbReference type="PANTHER" id="PTHR23427:SF2">
    <property type="entry name" value="SURFEIT LOCUS PROTEIN 1"/>
    <property type="match status" value="1"/>
</dbReference>
<dbReference type="AlphaFoldDB" id="A0A1X7KBE7"/>
<dbReference type="PROSITE" id="PS51257">
    <property type="entry name" value="PROKAR_LIPOPROTEIN"/>
    <property type="match status" value="1"/>
</dbReference>
<evidence type="ECO:0000313" key="8">
    <source>
        <dbReference type="EMBL" id="SMG38529.1"/>
    </source>
</evidence>
<dbReference type="Pfam" id="PF02104">
    <property type="entry name" value="SURF1"/>
    <property type="match status" value="1"/>
</dbReference>
<dbReference type="PROSITE" id="PS50895">
    <property type="entry name" value="SURF1"/>
    <property type="match status" value="1"/>
</dbReference>
<evidence type="ECO:0000256" key="6">
    <source>
        <dbReference type="RuleBase" id="RU363076"/>
    </source>
</evidence>
<dbReference type="OrthoDB" id="9807214at2"/>
<evidence type="ECO:0000256" key="2">
    <source>
        <dbReference type="ARBA" id="ARBA00007165"/>
    </source>
</evidence>
<comment type="subcellular location">
    <subcellularLocation>
        <location evidence="6">Cell membrane</location>
        <topology evidence="6">Multi-pass membrane protein</topology>
    </subcellularLocation>
    <subcellularLocation>
        <location evidence="1">Membrane</location>
    </subcellularLocation>
</comment>
<feature type="transmembrane region" description="Helical" evidence="6">
    <location>
        <begin position="217"/>
        <end position="236"/>
    </location>
</feature>
<dbReference type="GO" id="GO:0005886">
    <property type="term" value="C:plasma membrane"/>
    <property type="evidence" value="ECO:0007669"/>
    <property type="project" value="UniProtKB-SubCell"/>
</dbReference>
<proteinExistence type="inferred from homology"/>
<feature type="compositionally biased region" description="Polar residues" evidence="7">
    <location>
        <begin position="194"/>
        <end position="203"/>
    </location>
</feature>
<comment type="caution">
    <text evidence="6">Lacks conserved residue(s) required for the propagation of feature annotation.</text>
</comment>
<keyword evidence="9" id="KW-1185">Reference proteome</keyword>
<dbReference type="InterPro" id="IPR045214">
    <property type="entry name" value="Surf1/Surf4"/>
</dbReference>
<accession>A0A1X7KBE7</accession>
<dbReference type="Proteomes" id="UP000193244">
    <property type="component" value="Unassembled WGS sequence"/>
</dbReference>
<evidence type="ECO:0000256" key="5">
    <source>
        <dbReference type="ARBA" id="ARBA00023136"/>
    </source>
</evidence>
<dbReference type="InterPro" id="IPR002994">
    <property type="entry name" value="Surf1/Shy1"/>
</dbReference>
<dbReference type="CDD" id="cd06662">
    <property type="entry name" value="SURF1"/>
    <property type="match status" value="1"/>
</dbReference>
<keyword evidence="3 6" id="KW-0812">Transmembrane</keyword>
<feature type="region of interest" description="Disordered" evidence="7">
    <location>
        <begin position="241"/>
        <end position="282"/>
    </location>
</feature>
<organism evidence="8 9">
    <name type="scientific">Agreia pratensis</name>
    <dbReference type="NCBI Taxonomy" id="150121"/>
    <lineage>
        <taxon>Bacteria</taxon>
        <taxon>Bacillati</taxon>
        <taxon>Actinomycetota</taxon>
        <taxon>Actinomycetes</taxon>
        <taxon>Micrococcales</taxon>
        <taxon>Microbacteriaceae</taxon>
        <taxon>Agreia</taxon>
    </lineage>
</organism>
<dbReference type="EMBL" id="FXAY01000003">
    <property type="protein sequence ID" value="SMG38529.1"/>
    <property type="molecule type" value="Genomic_DNA"/>
</dbReference>
<evidence type="ECO:0000313" key="9">
    <source>
        <dbReference type="Proteomes" id="UP000193244"/>
    </source>
</evidence>
<evidence type="ECO:0000256" key="4">
    <source>
        <dbReference type="ARBA" id="ARBA00022989"/>
    </source>
</evidence>